<dbReference type="InterPro" id="IPR028098">
    <property type="entry name" value="Glyco_trans_4-like_N"/>
</dbReference>
<dbReference type="PANTHER" id="PTHR45947:SF3">
    <property type="entry name" value="SULFOQUINOVOSYL TRANSFERASE SQD2"/>
    <property type="match status" value="1"/>
</dbReference>
<protein>
    <submittedName>
        <fullName evidence="3">Glycosyltransferase family 4 protein</fullName>
    </submittedName>
</protein>
<evidence type="ECO:0000259" key="2">
    <source>
        <dbReference type="Pfam" id="PF13579"/>
    </source>
</evidence>
<organism evidence="3 4">
    <name type="scientific">Haloarcula salina</name>
    <dbReference type="NCBI Taxonomy" id="1429914"/>
    <lineage>
        <taxon>Archaea</taxon>
        <taxon>Methanobacteriati</taxon>
        <taxon>Methanobacteriota</taxon>
        <taxon>Stenosarchaea group</taxon>
        <taxon>Halobacteria</taxon>
        <taxon>Halobacteriales</taxon>
        <taxon>Haloarculaceae</taxon>
        <taxon>Haloarcula</taxon>
    </lineage>
</organism>
<keyword evidence="4" id="KW-1185">Reference proteome</keyword>
<sequence length="425" mass="46277">MTGTDRIAVVTQQYPPDKSGHASRMNDVTRNMTDHGWAVEVLAPPPCFPHGEFDRDWYRTNQTTVDGVTVRRLWAWQPTEADPGTLSRLAYYITFALHAALWLTVRTRRYDAVLTTTPPISTGVAGFVTAVSGLPWVVDVRDLWIDASVSLGFITEGGVLERTSRRFQRAVLQTADAIAVTTETLGEHLCQQYGADLSQKIFLVPNGVDVDRFESAGSVEPSEQSDDPLIVYVGNIGHAQNLGTCIRAMGEMERDVELRLIGGGDTVPELRETVEATGVSDSVTFAGPMPHEEIPSLLASADIGIAPLVDDGELAYAMPTKVYEYMGAGLPVVTTGRGEVERFIASSNGGIHAESDVDSIARAFDRLLADDDHRERLGESGQAYVRSRYDRSAITETLHERLCHLIDRGETAPGDATDSAVTGNE</sequence>
<feature type="domain" description="Glycosyltransferase subfamily 4-like N-terminal" evidence="2">
    <location>
        <begin position="20"/>
        <end position="207"/>
    </location>
</feature>
<dbReference type="Pfam" id="PF13579">
    <property type="entry name" value="Glyco_trans_4_4"/>
    <property type="match status" value="1"/>
</dbReference>
<dbReference type="Gene3D" id="3.40.50.2000">
    <property type="entry name" value="Glycogen Phosphorylase B"/>
    <property type="match status" value="2"/>
</dbReference>
<evidence type="ECO:0000313" key="3">
    <source>
        <dbReference type="EMBL" id="MBV0902731.1"/>
    </source>
</evidence>
<evidence type="ECO:0000259" key="1">
    <source>
        <dbReference type="Pfam" id="PF00534"/>
    </source>
</evidence>
<evidence type="ECO:0000313" key="4">
    <source>
        <dbReference type="Proteomes" id="UP001166304"/>
    </source>
</evidence>
<accession>A0AA41G387</accession>
<name>A0AA41G387_9EURY</name>
<dbReference type="CDD" id="cd03794">
    <property type="entry name" value="GT4_WbuB-like"/>
    <property type="match status" value="1"/>
</dbReference>
<gene>
    <name evidence="3" type="ORF">KTS37_13135</name>
</gene>
<dbReference type="InterPro" id="IPR050194">
    <property type="entry name" value="Glycosyltransferase_grp1"/>
</dbReference>
<dbReference type="GO" id="GO:0016758">
    <property type="term" value="F:hexosyltransferase activity"/>
    <property type="evidence" value="ECO:0007669"/>
    <property type="project" value="TreeGrafter"/>
</dbReference>
<proteinExistence type="predicted"/>
<reference evidence="3" key="1">
    <citation type="submission" date="2021-06" db="EMBL/GenBank/DDBJ databases">
        <title>New haloarchaea isolates fom saline soil.</title>
        <authorList>
            <person name="Duran-Viseras A."/>
            <person name="Sanchez-Porro C.S."/>
            <person name="Ventosa A."/>
        </authorList>
    </citation>
    <scope>NUCLEOTIDE SEQUENCE</scope>
    <source>
        <strain evidence="3">JCM 18369</strain>
    </source>
</reference>
<comment type="caution">
    <text evidence="3">The sequence shown here is derived from an EMBL/GenBank/DDBJ whole genome shotgun (WGS) entry which is preliminary data.</text>
</comment>
<dbReference type="Pfam" id="PF00534">
    <property type="entry name" value="Glycos_transf_1"/>
    <property type="match status" value="1"/>
</dbReference>
<dbReference type="PANTHER" id="PTHR45947">
    <property type="entry name" value="SULFOQUINOVOSYL TRANSFERASE SQD2"/>
    <property type="match status" value="1"/>
</dbReference>
<dbReference type="RefSeq" id="WP_162414308.1">
    <property type="nucleotide sequence ID" value="NZ_JAHQXE010000004.1"/>
</dbReference>
<dbReference type="InterPro" id="IPR001296">
    <property type="entry name" value="Glyco_trans_1"/>
</dbReference>
<dbReference type="EMBL" id="JAHQXE010000004">
    <property type="protein sequence ID" value="MBV0902731.1"/>
    <property type="molecule type" value="Genomic_DNA"/>
</dbReference>
<feature type="domain" description="Glycosyl transferase family 1" evidence="1">
    <location>
        <begin position="223"/>
        <end position="382"/>
    </location>
</feature>
<dbReference type="AlphaFoldDB" id="A0AA41G387"/>
<dbReference type="Proteomes" id="UP001166304">
    <property type="component" value="Unassembled WGS sequence"/>
</dbReference>
<dbReference type="SUPFAM" id="SSF53756">
    <property type="entry name" value="UDP-Glycosyltransferase/glycogen phosphorylase"/>
    <property type="match status" value="1"/>
</dbReference>